<feature type="domain" description="Peptidase S54 rhomboid" evidence="8">
    <location>
        <begin position="124"/>
        <end position="263"/>
    </location>
</feature>
<evidence type="ECO:0000313" key="9">
    <source>
        <dbReference type="EMBL" id="QDT11527.1"/>
    </source>
</evidence>
<dbReference type="PANTHER" id="PTHR43731:SF14">
    <property type="entry name" value="PRESENILIN-ASSOCIATED RHOMBOID-LIKE PROTEIN, MITOCHONDRIAL"/>
    <property type="match status" value="1"/>
</dbReference>
<evidence type="ECO:0000256" key="2">
    <source>
        <dbReference type="ARBA" id="ARBA00009045"/>
    </source>
</evidence>
<protein>
    <submittedName>
        <fullName evidence="9">Rhomboid family protein</fullName>
    </submittedName>
</protein>
<dbReference type="Proteomes" id="UP000319817">
    <property type="component" value="Chromosome"/>
</dbReference>
<evidence type="ECO:0000256" key="4">
    <source>
        <dbReference type="ARBA" id="ARBA00022801"/>
    </source>
</evidence>
<keyword evidence="5 7" id="KW-1133">Transmembrane helix</keyword>
<dbReference type="EMBL" id="CP036526">
    <property type="protein sequence ID" value="QDT11527.1"/>
    <property type="molecule type" value="Genomic_DNA"/>
</dbReference>
<organism evidence="9 10">
    <name type="scientific">Stieleria marina</name>
    <dbReference type="NCBI Taxonomy" id="1930275"/>
    <lineage>
        <taxon>Bacteria</taxon>
        <taxon>Pseudomonadati</taxon>
        <taxon>Planctomycetota</taxon>
        <taxon>Planctomycetia</taxon>
        <taxon>Pirellulales</taxon>
        <taxon>Pirellulaceae</taxon>
        <taxon>Stieleria</taxon>
    </lineage>
</organism>
<dbReference type="SUPFAM" id="SSF144091">
    <property type="entry name" value="Rhomboid-like"/>
    <property type="match status" value="1"/>
</dbReference>
<proteinExistence type="inferred from homology"/>
<feature type="transmembrane region" description="Helical" evidence="7">
    <location>
        <begin position="245"/>
        <end position="263"/>
    </location>
</feature>
<keyword evidence="3 7" id="KW-0812">Transmembrane</keyword>
<evidence type="ECO:0000256" key="6">
    <source>
        <dbReference type="ARBA" id="ARBA00023136"/>
    </source>
</evidence>
<evidence type="ECO:0000259" key="8">
    <source>
        <dbReference type="Pfam" id="PF01694"/>
    </source>
</evidence>
<dbReference type="Gene3D" id="1.20.1540.10">
    <property type="entry name" value="Rhomboid-like"/>
    <property type="match status" value="1"/>
</dbReference>
<evidence type="ECO:0000313" key="10">
    <source>
        <dbReference type="Proteomes" id="UP000319817"/>
    </source>
</evidence>
<evidence type="ECO:0000256" key="5">
    <source>
        <dbReference type="ARBA" id="ARBA00022989"/>
    </source>
</evidence>
<comment type="subcellular location">
    <subcellularLocation>
        <location evidence="1">Membrane</location>
        <topology evidence="1">Multi-pass membrane protein</topology>
    </subcellularLocation>
</comment>
<feature type="transmembrane region" description="Helical" evidence="7">
    <location>
        <begin position="191"/>
        <end position="210"/>
    </location>
</feature>
<sequence>MNLDDSHHEIVFRSHHRGACMELRLVLESAEITNQVSHQAGEWFLIVAESDATAAFAELAAYRKDNPLKQPIRTERVRVYGGAIAGAFIYAALLIAFGRVTLPESSQETWNAIGRMNSGQVMDGQVWRIVTALTLHADAEHLMSNVAFGSVFGLMAGRILGGGVGWLTILLAGAIGNGLNALMREPDHSSIGASTAVFAAIGVMVAHALHPRFATADRLLKRWSPLIGGVLLLAMIGVGGERTDVGAHVTGFVGGVMLGWLAARLPHHWLTNNRVQVLAGVAAIAIVAVAWAIAIGTV</sequence>
<evidence type="ECO:0000256" key="3">
    <source>
        <dbReference type="ARBA" id="ARBA00022692"/>
    </source>
</evidence>
<keyword evidence="4" id="KW-0378">Hydrolase</keyword>
<dbReference type="RefSeq" id="WP_145419343.1">
    <property type="nucleotide sequence ID" value="NZ_CP036526.1"/>
</dbReference>
<accession>A0A517NWM1</accession>
<dbReference type="InterPro" id="IPR035952">
    <property type="entry name" value="Rhomboid-like_sf"/>
</dbReference>
<keyword evidence="6 7" id="KW-0472">Membrane</keyword>
<dbReference type="AlphaFoldDB" id="A0A517NWM1"/>
<keyword evidence="10" id="KW-1185">Reference proteome</keyword>
<comment type="similarity">
    <text evidence="2">Belongs to the peptidase S54 family.</text>
</comment>
<dbReference type="InterPro" id="IPR050925">
    <property type="entry name" value="Rhomboid_protease_S54"/>
</dbReference>
<evidence type="ECO:0000256" key="7">
    <source>
        <dbReference type="SAM" id="Phobius"/>
    </source>
</evidence>
<feature type="transmembrane region" description="Helical" evidence="7">
    <location>
        <begin position="159"/>
        <end position="179"/>
    </location>
</feature>
<feature type="transmembrane region" description="Helical" evidence="7">
    <location>
        <begin position="77"/>
        <end position="97"/>
    </location>
</feature>
<dbReference type="GO" id="GO:0004252">
    <property type="term" value="F:serine-type endopeptidase activity"/>
    <property type="evidence" value="ECO:0007669"/>
    <property type="project" value="InterPro"/>
</dbReference>
<reference evidence="9 10" key="1">
    <citation type="submission" date="2019-02" db="EMBL/GenBank/DDBJ databases">
        <title>Deep-cultivation of Planctomycetes and their phenomic and genomic characterization uncovers novel biology.</title>
        <authorList>
            <person name="Wiegand S."/>
            <person name="Jogler M."/>
            <person name="Boedeker C."/>
            <person name="Pinto D."/>
            <person name="Vollmers J."/>
            <person name="Rivas-Marin E."/>
            <person name="Kohn T."/>
            <person name="Peeters S.H."/>
            <person name="Heuer A."/>
            <person name="Rast P."/>
            <person name="Oberbeckmann S."/>
            <person name="Bunk B."/>
            <person name="Jeske O."/>
            <person name="Meyerdierks A."/>
            <person name="Storesund J.E."/>
            <person name="Kallscheuer N."/>
            <person name="Luecker S."/>
            <person name="Lage O.M."/>
            <person name="Pohl T."/>
            <person name="Merkel B.J."/>
            <person name="Hornburger P."/>
            <person name="Mueller R.-W."/>
            <person name="Bruemmer F."/>
            <person name="Labrenz M."/>
            <person name="Spormann A.M."/>
            <person name="Op den Camp H."/>
            <person name="Overmann J."/>
            <person name="Amann R."/>
            <person name="Jetten M.S.M."/>
            <person name="Mascher T."/>
            <person name="Medema M.H."/>
            <person name="Devos D.P."/>
            <person name="Kaster A.-K."/>
            <person name="Ovreas L."/>
            <person name="Rohde M."/>
            <person name="Galperin M.Y."/>
            <person name="Jogler C."/>
        </authorList>
    </citation>
    <scope>NUCLEOTIDE SEQUENCE [LARGE SCALE GENOMIC DNA]</scope>
    <source>
        <strain evidence="9 10">K23_9</strain>
    </source>
</reference>
<gene>
    <name evidence="9" type="ORF">K239x_35250</name>
</gene>
<evidence type="ECO:0000256" key="1">
    <source>
        <dbReference type="ARBA" id="ARBA00004141"/>
    </source>
</evidence>
<feature type="transmembrane region" description="Helical" evidence="7">
    <location>
        <begin position="222"/>
        <end position="239"/>
    </location>
</feature>
<dbReference type="InterPro" id="IPR022764">
    <property type="entry name" value="Peptidase_S54_rhomboid_dom"/>
</dbReference>
<dbReference type="GO" id="GO:0016020">
    <property type="term" value="C:membrane"/>
    <property type="evidence" value="ECO:0007669"/>
    <property type="project" value="UniProtKB-SubCell"/>
</dbReference>
<dbReference type="PANTHER" id="PTHR43731">
    <property type="entry name" value="RHOMBOID PROTEASE"/>
    <property type="match status" value="1"/>
</dbReference>
<dbReference type="OrthoDB" id="9813074at2"/>
<dbReference type="Pfam" id="PF01694">
    <property type="entry name" value="Rhomboid"/>
    <property type="match status" value="1"/>
</dbReference>
<feature type="transmembrane region" description="Helical" evidence="7">
    <location>
        <begin position="275"/>
        <end position="295"/>
    </location>
</feature>
<name>A0A517NWM1_9BACT</name>